<accession>A0A238JG42</accession>
<dbReference type="AlphaFoldDB" id="A0A238JG42"/>
<dbReference type="Proteomes" id="UP000225972">
    <property type="component" value="Unassembled WGS sequence"/>
</dbReference>
<dbReference type="EMBL" id="FXXP01000002">
    <property type="protein sequence ID" value="SMX29164.1"/>
    <property type="molecule type" value="Genomic_DNA"/>
</dbReference>
<evidence type="ECO:0000313" key="2">
    <source>
        <dbReference type="Proteomes" id="UP000225972"/>
    </source>
</evidence>
<proteinExistence type="predicted"/>
<sequence>MSGVPAPFFELIYEGTDISADISSMVTEVSYTDHLHGKESEMTVTVHDKDGRWKSSWYPEIGSKMQLTIFDAEQRKLPCGLFELDQPNASGGRDGDLMTISGLAAPVTKPLRTQKTKAYERINLADVVHEVAGRVGLGVMGEINDLFFERITQRRERDLEFLKLLANETGHYFNLRGDFVVFTSFKSVDGRKASLEIAKADVISYDFFFESTGTYSKGEAKYLDQNKGKLTRYEEVDPNITTGDVLKISGERLEGLAQAEARVKSELHRANRGKFSGSCDLVGNALAVAGNTVNLTGFGRYDGKRLIDSSTHTLSRDGHEVSLELVDARA</sequence>
<protein>
    <submittedName>
        <fullName evidence="1">Phage late control gene D protein (GPD)</fullName>
    </submittedName>
</protein>
<evidence type="ECO:0000313" key="1">
    <source>
        <dbReference type="EMBL" id="SMX29164.1"/>
    </source>
</evidence>
<dbReference type="SUPFAM" id="SSF69279">
    <property type="entry name" value="Phage tail proteins"/>
    <property type="match status" value="1"/>
</dbReference>
<dbReference type="RefSeq" id="WP_099247009.1">
    <property type="nucleotide sequence ID" value="NZ_FXXP01000002.1"/>
</dbReference>
<gene>
    <name evidence="1" type="ORF">TRP8649_03297</name>
</gene>
<organism evidence="1 2">
    <name type="scientific">Pelagimonas phthalicica</name>
    <dbReference type="NCBI Taxonomy" id="1037362"/>
    <lineage>
        <taxon>Bacteria</taxon>
        <taxon>Pseudomonadati</taxon>
        <taxon>Pseudomonadota</taxon>
        <taxon>Alphaproteobacteria</taxon>
        <taxon>Rhodobacterales</taxon>
        <taxon>Roseobacteraceae</taxon>
        <taxon>Pelagimonas</taxon>
    </lineage>
</organism>
<name>A0A238JG42_9RHOB</name>
<keyword evidence="2" id="KW-1185">Reference proteome</keyword>
<dbReference type="OrthoDB" id="4070623at2"/>
<reference evidence="2" key="1">
    <citation type="submission" date="2017-05" db="EMBL/GenBank/DDBJ databases">
        <authorList>
            <person name="Rodrigo-Torres L."/>
            <person name="Arahal R. D."/>
            <person name="Lucena T."/>
        </authorList>
    </citation>
    <scope>NUCLEOTIDE SEQUENCE [LARGE SCALE GENOMIC DNA]</scope>
    <source>
        <strain evidence="2">CECT 8649</strain>
    </source>
</reference>